<evidence type="ECO:0000313" key="2">
    <source>
        <dbReference type="EMBL" id="TDL13828.1"/>
    </source>
</evidence>
<feature type="region of interest" description="Disordered" evidence="1">
    <location>
        <begin position="326"/>
        <end position="458"/>
    </location>
</feature>
<dbReference type="OrthoDB" id="2758189at2759"/>
<organism evidence="2 3">
    <name type="scientific">Rickenella mellea</name>
    <dbReference type="NCBI Taxonomy" id="50990"/>
    <lineage>
        <taxon>Eukaryota</taxon>
        <taxon>Fungi</taxon>
        <taxon>Dikarya</taxon>
        <taxon>Basidiomycota</taxon>
        <taxon>Agaricomycotina</taxon>
        <taxon>Agaricomycetes</taxon>
        <taxon>Hymenochaetales</taxon>
        <taxon>Rickenellaceae</taxon>
        <taxon>Rickenella</taxon>
    </lineage>
</organism>
<accession>A0A4Y7PFK3</accession>
<feature type="compositionally biased region" description="Basic and acidic residues" evidence="1">
    <location>
        <begin position="388"/>
        <end position="399"/>
    </location>
</feature>
<evidence type="ECO:0000256" key="1">
    <source>
        <dbReference type="SAM" id="MobiDB-lite"/>
    </source>
</evidence>
<protein>
    <submittedName>
        <fullName evidence="2">Uncharacterized protein</fullName>
    </submittedName>
</protein>
<keyword evidence="3" id="KW-1185">Reference proteome</keyword>
<gene>
    <name evidence="2" type="ORF">BD410DRAFT_846588</name>
</gene>
<name>A0A4Y7PFK3_9AGAM</name>
<dbReference type="EMBL" id="ML170453">
    <property type="protein sequence ID" value="TDL13828.1"/>
    <property type="molecule type" value="Genomic_DNA"/>
</dbReference>
<dbReference type="AlphaFoldDB" id="A0A4Y7PFK3"/>
<dbReference type="VEuPathDB" id="FungiDB:BD410DRAFT_846588"/>
<feature type="compositionally biased region" description="Acidic residues" evidence="1">
    <location>
        <begin position="343"/>
        <end position="353"/>
    </location>
</feature>
<proteinExistence type="predicted"/>
<reference evidence="2 3" key="1">
    <citation type="submission" date="2018-06" db="EMBL/GenBank/DDBJ databases">
        <title>A transcriptomic atlas of mushroom development highlights an independent origin of complex multicellularity.</title>
        <authorList>
            <consortium name="DOE Joint Genome Institute"/>
            <person name="Krizsan K."/>
            <person name="Almasi E."/>
            <person name="Merenyi Z."/>
            <person name="Sahu N."/>
            <person name="Viragh M."/>
            <person name="Koszo T."/>
            <person name="Mondo S."/>
            <person name="Kiss B."/>
            <person name="Balint B."/>
            <person name="Kues U."/>
            <person name="Barry K."/>
            <person name="Hegedus J.C."/>
            <person name="Henrissat B."/>
            <person name="Johnson J."/>
            <person name="Lipzen A."/>
            <person name="Ohm R."/>
            <person name="Nagy I."/>
            <person name="Pangilinan J."/>
            <person name="Yan J."/>
            <person name="Xiong Y."/>
            <person name="Grigoriev I.V."/>
            <person name="Hibbett D.S."/>
            <person name="Nagy L.G."/>
        </authorList>
    </citation>
    <scope>NUCLEOTIDE SEQUENCE [LARGE SCALE GENOMIC DNA]</scope>
    <source>
        <strain evidence="2 3">SZMC22713</strain>
    </source>
</reference>
<feature type="compositionally biased region" description="Low complexity" evidence="1">
    <location>
        <begin position="422"/>
        <end position="458"/>
    </location>
</feature>
<dbReference type="Proteomes" id="UP000294933">
    <property type="component" value="Unassembled WGS sequence"/>
</dbReference>
<sequence>MPIDDTSKMMVNRTAFTGSRLKFLHQNLEKYTAARECTSVLPFLQATFASYWRRFSWTLEETQDEPPCGHMEVVEMLENTWKHDEEFLQVPEDANDDEMSDADWVVKWTTKAAREQTISSWFYWEWSKLPMNVKADLWKPILEAPFRSTRNHPAYEAAWLVYNRLYYEDRIKDAFEEKWHAAGQPMNRRLSIRHHCAKVAFESESMEFRKAMEQKARQEHKAALRKHWQITEPSNDPDIQYELIRRIPTAVNPLLEVISEYTGMTVSLLAGKAKGNDGCIFTRAHVGGTGGEKELTWEKHDPVGWTRTVNFFASFLKHTVDHDDATAQTPTLEIEVVQPPLDIDGEEEEEEEKNDGTTFGAEDVDRSDGPSFKNSPLSRKNRRKYKMSTKEKARQKLKESLAAANGKACVSKVMSKGKGNATTPRVRQRPPTRSSNPNSSFPTPQASPIATPAASTSAIVPASSSVDACLTPEESYDANKDNDTMGETGDGANQLADGSKKWLADLLATLPTGASWDWLCRHFADLAEKNYSHEWIATLRAWVAMEELGDGEGTGNLPTANRPEWVTWWIARRRTTTTSPPIPDIPSYINQWHLWWEEVTKDSERAFRLGKNGFLSVLMTLKWWRDLGKADDLVRWHDAVTKVKATMVELRSVNHRERRKRAAPAFHHDLNGVPIRKKQK</sequence>
<evidence type="ECO:0000313" key="3">
    <source>
        <dbReference type="Proteomes" id="UP000294933"/>
    </source>
</evidence>